<dbReference type="OrthoDB" id="714416at2"/>
<dbReference type="InterPro" id="IPR011990">
    <property type="entry name" value="TPR-like_helical_dom_sf"/>
</dbReference>
<evidence type="ECO:0000313" key="1">
    <source>
        <dbReference type="EMBL" id="PPK85565.1"/>
    </source>
</evidence>
<sequence>MPKQKTDDLLKLVASLNRAEKRHFRLFVKRNQQTNSELLFLQLFDILERTGEYDEGYLLKRIEGIKKSQLSNLKAHLYKQLLTSLRLLNRNKDEEITLRENLDYARILYNKGLYRQALDILDKVKKRAIEVEAHTIALETAQFEKLIEGQYITRSIEGRAEQLSRECETLTRKIEGSNAYSNLSLRLYGLYLTDGLVSNETEYRKVGTFFQHSLPDFDYEELDFWGKVYYCQSYTWMHLIRQEYPLCFRYTQRWVDLFRETPKMIEANAPLYLKGVHNHLATLFNMWQYDKFMEELHNLDLFPHQFDLTNNVNVAGLYHLYQFDHQIRRHYMEGTFTRGLGLVPQIMEVIEDNRYNWDDHRNMVFFYRIACLYFGSGDNDSAIDYLNRIINQRSPNYRSDIQAYARILSLICHFEMGNVQLVEYQVKSVYRFLSKVEHLQETQQIIFRFLRRIPRIREADLQEEFIELKKRLDKVAARPFESRPFTYLDIPSWLESKIEGISVQEVIRRQFEEQRKPVHSN</sequence>
<keyword evidence="2" id="KW-1185">Reference proteome</keyword>
<dbReference type="EMBL" id="PTJC01000006">
    <property type="protein sequence ID" value="PPK85565.1"/>
    <property type="molecule type" value="Genomic_DNA"/>
</dbReference>
<dbReference type="AlphaFoldDB" id="A0A2S6I325"/>
<name>A0A2S6I325_9BACT</name>
<accession>A0A2S6I325</accession>
<reference evidence="1 2" key="1">
    <citation type="submission" date="2018-02" db="EMBL/GenBank/DDBJ databases">
        <title>Genomic Encyclopedia of Archaeal and Bacterial Type Strains, Phase II (KMG-II): from individual species to whole genera.</title>
        <authorList>
            <person name="Goeker M."/>
        </authorList>
    </citation>
    <scope>NUCLEOTIDE SEQUENCE [LARGE SCALE GENOMIC DNA]</scope>
    <source>
        <strain evidence="1 2">DSM 29526</strain>
    </source>
</reference>
<dbReference type="SUPFAM" id="SSF48452">
    <property type="entry name" value="TPR-like"/>
    <property type="match status" value="1"/>
</dbReference>
<proteinExistence type="predicted"/>
<evidence type="ECO:0008006" key="3">
    <source>
        <dbReference type="Google" id="ProtNLM"/>
    </source>
</evidence>
<gene>
    <name evidence="1" type="ORF">CLV84_2466</name>
</gene>
<protein>
    <recommendedName>
        <fullName evidence="3">Tetratricopeptide repeat protein</fullName>
    </recommendedName>
</protein>
<dbReference type="Proteomes" id="UP000237662">
    <property type="component" value="Unassembled WGS sequence"/>
</dbReference>
<organism evidence="1 2">
    <name type="scientific">Neolewinella xylanilytica</name>
    <dbReference type="NCBI Taxonomy" id="1514080"/>
    <lineage>
        <taxon>Bacteria</taxon>
        <taxon>Pseudomonadati</taxon>
        <taxon>Bacteroidota</taxon>
        <taxon>Saprospiria</taxon>
        <taxon>Saprospirales</taxon>
        <taxon>Lewinellaceae</taxon>
        <taxon>Neolewinella</taxon>
    </lineage>
</organism>
<comment type="caution">
    <text evidence="1">The sequence shown here is derived from an EMBL/GenBank/DDBJ whole genome shotgun (WGS) entry which is preliminary data.</text>
</comment>
<dbReference type="RefSeq" id="WP_104420059.1">
    <property type="nucleotide sequence ID" value="NZ_PTJC01000006.1"/>
</dbReference>
<evidence type="ECO:0000313" key="2">
    <source>
        <dbReference type="Proteomes" id="UP000237662"/>
    </source>
</evidence>